<keyword evidence="2" id="KW-1185">Reference proteome</keyword>
<accession>A0ABZ2NMX3</accession>
<name>A0ABZ2NMX3_9BACI</name>
<dbReference type="SUPFAM" id="SSF52540">
    <property type="entry name" value="P-loop containing nucleoside triphosphate hydrolases"/>
    <property type="match status" value="1"/>
</dbReference>
<dbReference type="GO" id="GO:0016301">
    <property type="term" value="F:kinase activity"/>
    <property type="evidence" value="ECO:0007669"/>
    <property type="project" value="UniProtKB-KW"/>
</dbReference>
<dbReference type="Gene3D" id="3.40.50.300">
    <property type="entry name" value="P-loop containing nucleotide triphosphate hydrolases"/>
    <property type="match status" value="1"/>
</dbReference>
<keyword evidence="1" id="KW-0548">Nucleotidyltransferase</keyword>
<dbReference type="Pfam" id="PF02283">
    <property type="entry name" value="CobU"/>
    <property type="match status" value="1"/>
</dbReference>
<dbReference type="EMBL" id="CP147407">
    <property type="protein sequence ID" value="WXB98497.1"/>
    <property type="molecule type" value="Genomic_DNA"/>
</dbReference>
<evidence type="ECO:0000313" key="2">
    <source>
        <dbReference type="Proteomes" id="UP001377337"/>
    </source>
</evidence>
<dbReference type="InterPro" id="IPR003203">
    <property type="entry name" value="CobU/CobP"/>
</dbReference>
<reference evidence="1 2" key="1">
    <citation type="submission" date="2024-02" db="EMBL/GenBank/DDBJ databases">
        <title>Seven novel Bacillus-like species.</title>
        <authorList>
            <person name="Liu G."/>
        </authorList>
    </citation>
    <scope>NUCLEOTIDE SEQUENCE [LARGE SCALE GENOMIC DNA]</scope>
    <source>
        <strain evidence="1 2">FJAT-52054</strain>
    </source>
</reference>
<protein>
    <submittedName>
        <fullName evidence="1">Bifunctional adenosylcobinamide kinase/adenosylcobinamide-phosphate guanylyltransferase</fullName>
    </submittedName>
</protein>
<proteinExistence type="predicted"/>
<keyword evidence="1" id="KW-0418">Kinase</keyword>
<keyword evidence="1" id="KW-0808">Transferase</keyword>
<dbReference type="RefSeq" id="WP_338781573.1">
    <property type="nucleotide sequence ID" value="NZ_CP147407.1"/>
</dbReference>
<gene>
    <name evidence="1" type="ORF">WCV65_08490</name>
</gene>
<sequence>MHFVTGGACNGKAQWVREQSWWKEEEGLWISAYKKDPLIQGFRQVTVIEGLEQYIREDVLQTGKETSGQWRAAISRWLEWEEHAHGRRLVLIGSDISKGIVPIEAENRLWRDVTGWIYQEIMRKSVQADLIWYGIQTPLK</sequence>
<dbReference type="Proteomes" id="UP001377337">
    <property type="component" value="Chromosome"/>
</dbReference>
<organism evidence="1 2">
    <name type="scientific">Metabacillus sediminis</name>
    <dbReference type="NCBI Taxonomy" id="3117746"/>
    <lineage>
        <taxon>Bacteria</taxon>
        <taxon>Bacillati</taxon>
        <taxon>Bacillota</taxon>
        <taxon>Bacilli</taxon>
        <taxon>Bacillales</taxon>
        <taxon>Bacillaceae</taxon>
        <taxon>Metabacillus</taxon>
    </lineage>
</organism>
<dbReference type="GO" id="GO:0016779">
    <property type="term" value="F:nucleotidyltransferase activity"/>
    <property type="evidence" value="ECO:0007669"/>
    <property type="project" value="UniProtKB-KW"/>
</dbReference>
<evidence type="ECO:0000313" key="1">
    <source>
        <dbReference type="EMBL" id="WXB98497.1"/>
    </source>
</evidence>
<dbReference type="InterPro" id="IPR027417">
    <property type="entry name" value="P-loop_NTPase"/>
</dbReference>